<evidence type="ECO:0000313" key="2">
    <source>
        <dbReference type="Proteomes" id="UP000692954"/>
    </source>
</evidence>
<gene>
    <name evidence="1" type="ORF">PSON_ATCC_30995.1.T1040052</name>
</gene>
<protein>
    <submittedName>
        <fullName evidence="1">Uncharacterized protein</fullName>
    </submittedName>
</protein>
<dbReference type="EMBL" id="CAJJDN010000104">
    <property type="protein sequence ID" value="CAD8113725.1"/>
    <property type="molecule type" value="Genomic_DNA"/>
</dbReference>
<evidence type="ECO:0000313" key="1">
    <source>
        <dbReference type="EMBL" id="CAD8113725.1"/>
    </source>
</evidence>
<name>A0A8S1QH46_9CILI</name>
<reference evidence="1" key="1">
    <citation type="submission" date="2021-01" db="EMBL/GenBank/DDBJ databases">
        <authorList>
            <consortium name="Genoscope - CEA"/>
            <person name="William W."/>
        </authorList>
    </citation>
    <scope>NUCLEOTIDE SEQUENCE</scope>
</reference>
<dbReference type="Proteomes" id="UP000692954">
    <property type="component" value="Unassembled WGS sequence"/>
</dbReference>
<comment type="caution">
    <text evidence="1">The sequence shown here is derived from an EMBL/GenBank/DDBJ whole genome shotgun (WGS) entry which is preliminary data.</text>
</comment>
<sequence length="45" mass="5518">MLQINFRLIYKHSRKQNKVIDFRILIVKAVYLVKSHIKIQINKCY</sequence>
<organism evidence="1 2">
    <name type="scientific">Paramecium sonneborni</name>
    <dbReference type="NCBI Taxonomy" id="65129"/>
    <lineage>
        <taxon>Eukaryota</taxon>
        <taxon>Sar</taxon>
        <taxon>Alveolata</taxon>
        <taxon>Ciliophora</taxon>
        <taxon>Intramacronucleata</taxon>
        <taxon>Oligohymenophorea</taxon>
        <taxon>Peniculida</taxon>
        <taxon>Parameciidae</taxon>
        <taxon>Paramecium</taxon>
    </lineage>
</organism>
<proteinExistence type="predicted"/>
<keyword evidence="2" id="KW-1185">Reference proteome</keyword>
<dbReference type="AlphaFoldDB" id="A0A8S1QH46"/>
<accession>A0A8S1QH46</accession>